<reference evidence="2 3" key="1">
    <citation type="journal article" date="2015" name="Stand. Genomic Sci.">
        <title>Genomic Encyclopedia of Bacterial and Archaeal Type Strains, Phase III: the genomes of soil and plant-associated and newly described type strains.</title>
        <authorList>
            <person name="Whitman W.B."/>
            <person name="Woyke T."/>
            <person name="Klenk H.P."/>
            <person name="Zhou Y."/>
            <person name="Lilburn T.G."/>
            <person name="Beck B.J."/>
            <person name="De Vos P."/>
            <person name="Vandamme P."/>
            <person name="Eisen J.A."/>
            <person name="Garrity G."/>
            <person name="Hugenholtz P."/>
            <person name="Kyrpides N.C."/>
        </authorList>
    </citation>
    <scope>NUCLEOTIDE SEQUENCE [LARGE SCALE GENOMIC DNA]</scope>
    <source>
        <strain evidence="2 3">VKM Ac-2538</strain>
    </source>
</reference>
<sequence>MATTRPPVACHAVTAAALLLTVALGAREGATVSTLVFLALLAAGVMGTPNASSPLS</sequence>
<protein>
    <submittedName>
        <fullName evidence="2">Uncharacterized protein</fullName>
    </submittedName>
</protein>
<comment type="caution">
    <text evidence="2">The sequence shown here is derived from an EMBL/GenBank/DDBJ whole genome shotgun (WGS) entry which is preliminary data.</text>
</comment>
<keyword evidence="3" id="KW-1185">Reference proteome</keyword>
<keyword evidence="1" id="KW-1133">Transmembrane helix</keyword>
<organism evidence="2 3">
    <name type="scientific">Kribbella orskensis</name>
    <dbReference type="NCBI Taxonomy" id="2512216"/>
    <lineage>
        <taxon>Bacteria</taxon>
        <taxon>Bacillati</taxon>
        <taxon>Actinomycetota</taxon>
        <taxon>Actinomycetes</taxon>
        <taxon>Propionibacteriales</taxon>
        <taxon>Kribbellaceae</taxon>
        <taxon>Kribbella</taxon>
    </lineage>
</organism>
<keyword evidence="1" id="KW-0812">Transmembrane</keyword>
<evidence type="ECO:0000313" key="3">
    <source>
        <dbReference type="Proteomes" id="UP000295818"/>
    </source>
</evidence>
<name>A0ABY2BP70_9ACTN</name>
<evidence type="ECO:0000256" key="1">
    <source>
        <dbReference type="SAM" id="Phobius"/>
    </source>
</evidence>
<evidence type="ECO:0000313" key="2">
    <source>
        <dbReference type="EMBL" id="TCO25536.1"/>
    </source>
</evidence>
<dbReference type="Proteomes" id="UP000295818">
    <property type="component" value="Unassembled WGS sequence"/>
</dbReference>
<gene>
    <name evidence="2" type="ORF">EV644_10440</name>
</gene>
<proteinExistence type="predicted"/>
<accession>A0ABY2BP70</accession>
<dbReference type="EMBL" id="SLWM01000004">
    <property type="protein sequence ID" value="TCO25536.1"/>
    <property type="molecule type" value="Genomic_DNA"/>
</dbReference>
<feature type="transmembrane region" description="Helical" evidence="1">
    <location>
        <begin position="35"/>
        <end position="52"/>
    </location>
</feature>
<keyword evidence="1" id="KW-0472">Membrane</keyword>
<dbReference type="RefSeq" id="WP_158292800.1">
    <property type="nucleotide sequence ID" value="NZ_SLWM01000004.1"/>
</dbReference>